<comment type="caution">
    <text evidence="1">The sequence shown here is derived from an EMBL/GenBank/DDBJ whole genome shotgun (WGS) entry which is preliminary data.</text>
</comment>
<dbReference type="EMBL" id="JARJCN010000038">
    <property type="protein sequence ID" value="KAJ7084460.1"/>
    <property type="molecule type" value="Genomic_DNA"/>
</dbReference>
<sequence>MPSYAVANNIDVARVEWALKYKTQGLTHHIRGLLWVTGERQPVAVTVPFSGLAADGPLALGVQHWISAGDVTRTTCTITTMDDAGNDVELTTTAFWLLQTPGSLQPVNVAVAAMMSGPFTSWHGNILVVGSNKAGDIFHDITGQNRQAGTDAVLCLLHTHLRPL</sequence>
<dbReference type="AlphaFoldDB" id="A0AAD6U0W7"/>
<name>A0AAD6U0W7_9AGAR</name>
<protein>
    <submittedName>
        <fullName evidence="1">Uncharacterized protein</fullName>
    </submittedName>
</protein>
<accession>A0AAD6U0W7</accession>
<proteinExistence type="predicted"/>
<evidence type="ECO:0000313" key="1">
    <source>
        <dbReference type="EMBL" id="KAJ7084460.1"/>
    </source>
</evidence>
<organism evidence="1 2">
    <name type="scientific">Mycena belliarum</name>
    <dbReference type="NCBI Taxonomy" id="1033014"/>
    <lineage>
        <taxon>Eukaryota</taxon>
        <taxon>Fungi</taxon>
        <taxon>Dikarya</taxon>
        <taxon>Basidiomycota</taxon>
        <taxon>Agaricomycotina</taxon>
        <taxon>Agaricomycetes</taxon>
        <taxon>Agaricomycetidae</taxon>
        <taxon>Agaricales</taxon>
        <taxon>Marasmiineae</taxon>
        <taxon>Mycenaceae</taxon>
        <taxon>Mycena</taxon>
    </lineage>
</organism>
<dbReference type="Proteomes" id="UP001222325">
    <property type="component" value="Unassembled WGS sequence"/>
</dbReference>
<keyword evidence="2" id="KW-1185">Reference proteome</keyword>
<gene>
    <name evidence="1" type="ORF">B0H15DRAFT_951661</name>
</gene>
<evidence type="ECO:0000313" key="2">
    <source>
        <dbReference type="Proteomes" id="UP001222325"/>
    </source>
</evidence>
<reference evidence="1" key="1">
    <citation type="submission" date="2023-03" db="EMBL/GenBank/DDBJ databases">
        <title>Massive genome expansion in bonnet fungi (Mycena s.s.) driven by repeated elements and novel gene families across ecological guilds.</title>
        <authorList>
            <consortium name="Lawrence Berkeley National Laboratory"/>
            <person name="Harder C.B."/>
            <person name="Miyauchi S."/>
            <person name="Viragh M."/>
            <person name="Kuo A."/>
            <person name="Thoen E."/>
            <person name="Andreopoulos B."/>
            <person name="Lu D."/>
            <person name="Skrede I."/>
            <person name="Drula E."/>
            <person name="Henrissat B."/>
            <person name="Morin E."/>
            <person name="Kohler A."/>
            <person name="Barry K."/>
            <person name="LaButti K."/>
            <person name="Morin E."/>
            <person name="Salamov A."/>
            <person name="Lipzen A."/>
            <person name="Mereny Z."/>
            <person name="Hegedus B."/>
            <person name="Baldrian P."/>
            <person name="Stursova M."/>
            <person name="Weitz H."/>
            <person name="Taylor A."/>
            <person name="Grigoriev I.V."/>
            <person name="Nagy L.G."/>
            <person name="Martin F."/>
            <person name="Kauserud H."/>
        </authorList>
    </citation>
    <scope>NUCLEOTIDE SEQUENCE</scope>
    <source>
        <strain evidence="1">CBHHK173m</strain>
    </source>
</reference>